<evidence type="ECO:0000259" key="12">
    <source>
        <dbReference type="PROSITE" id="PS50067"/>
    </source>
</evidence>
<keyword evidence="7" id="KW-0175">Coiled coil</keyword>
<comment type="subcellular location">
    <subcellularLocation>
        <location evidence="1">Cytoplasm</location>
        <location evidence="1">Cytoskeleton</location>
        <location evidence="1">Spindle</location>
    </subcellularLocation>
</comment>
<keyword evidence="9" id="KW-0206">Cytoskeleton</keyword>
<evidence type="ECO:0000256" key="5">
    <source>
        <dbReference type="ARBA" id="ARBA00022741"/>
    </source>
</evidence>
<accession>A0A067RHP3</accession>
<evidence type="ECO:0000256" key="1">
    <source>
        <dbReference type="ARBA" id="ARBA00004186"/>
    </source>
</evidence>
<proteinExistence type="inferred from homology"/>
<dbReference type="OMA" id="DAHMARK"/>
<dbReference type="SUPFAM" id="SSF52540">
    <property type="entry name" value="P-loop containing nucleoside triphosphate hydrolases"/>
    <property type="match status" value="1"/>
</dbReference>
<gene>
    <name evidence="13" type="ORF">L798_05349</name>
</gene>
<evidence type="ECO:0000313" key="14">
    <source>
        <dbReference type="Proteomes" id="UP000027135"/>
    </source>
</evidence>
<keyword evidence="6 10" id="KW-0067">ATP-binding</keyword>
<dbReference type="GO" id="GO:0008017">
    <property type="term" value="F:microtubule binding"/>
    <property type="evidence" value="ECO:0007669"/>
    <property type="project" value="InterPro"/>
</dbReference>
<dbReference type="Proteomes" id="UP000027135">
    <property type="component" value="Unassembled WGS sequence"/>
</dbReference>
<dbReference type="EMBL" id="KK852463">
    <property type="protein sequence ID" value="KDR23386.1"/>
    <property type="molecule type" value="Genomic_DNA"/>
</dbReference>
<protein>
    <recommendedName>
        <fullName evidence="11">Kinesin-like protein</fullName>
    </recommendedName>
</protein>
<dbReference type="GO" id="GO:0072686">
    <property type="term" value="C:mitotic spindle"/>
    <property type="evidence" value="ECO:0007669"/>
    <property type="project" value="TreeGrafter"/>
</dbReference>
<dbReference type="GO" id="GO:0090307">
    <property type="term" value="P:mitotic spindle assembly"/>
    <property type="evidence" value="ECO:0007669"/>
    <property type="project" value="TreeGrafter"/>
</dbReference>
<evidence type="ECO:0000256" key="4">
    <source>
        <dbReference type="ARBA" id="ARBA00022701"/>
    </source>
</evidence>
<dbReference type="PANTHER" id="PTHR47970">
    <property type="entry name" value="KINESIN-LIKE PROTEIN KIF11"/>
    <property type="match status" value="1"/>
</dbReference>
<evidence type="ECO:0000256" key="2">
    <source>
        <dbReference type="ARBA" id="ARBA00022490"/>
    </source>
</evidence>
<dbReference type="InterPro" id="IPR027417">
    <property type="entry name" value="P-loop_NTPase"/>
</dbReference>
<dbReference type="InterPro" id="IPR036961">
    <property type="entry name" value="Kinesin_motor_dom_sf"/>
</dbReference>
<evidence type="ECO:0000256" key="8">
    <source>
        <dbReference type="ARBA" id="ARBA00023175"/>
    </source>
</evidence>
<dbReference type="GO" id="GO:0005634">
    <property type="term" value="C:nucleus"/>
    <property type="evidence" value="ECO:0007669"/>
    <property type="project" value="TreeGrafter"/>
</dbReference>
<keyword evidence="4 11" id="KW-0493">Microtubule</keyword>
<evidence type="ECO:0000256" key="3">
    <source>
        <dbReference type="ARBA" id="ARBA00022553"/>
    </source>
</evidence>
<dbReference type="PANTHER" id="PTHR47970:SF29">
    <property type="entry name" value="KINESIN FAMILY MEMBER 20B"/>
    <property type="match status" value="1"/>
</dbReference>
<evidence type="ECO:0000313" key="13">
    <source>
        <dbReference type="EMBL" id="KDR23386.1"/>
    </source>
</evidence>
<dbReference type="Pfam" id="PF00225">
    <property type="entry name" value="Kinesin"/>
    <property type="match status" value="1"/>
</dbReference>
<keyword evidence="8 10" id="KW-0505">Motor protein</keyword>
<evidence type="ECO:0000256" key="10">
    <source>
        <dbReference type="PROSITE-ProRule" id="PRU00283"/>
    </source>
</evidence>
<evidence type="ECO:0000256" key="9">
    <source>
        <dbReference type="ARBA" id="ARBA00023212"/>
    </source>
</evidence>
<keyword evidence="5 10" id="KW-0547">Nucleotide-binding</keyword>
<dbReference type="PROSITE" id="PS00411">
    <property type="entry name" value="KINESIN_MOTOR_1"/>
    <property type="match status" value="1"/>
</dbReference>
<name>A0A067RHP3_ZOONE</name>
<evidence type="ECO:0000256" key="11">
    <source>
        <dbReference type="RuleBase" id="RU000394"/>
    </source>
</evidence>
<dbReference type="GO" id="GO:0005524">
    <property type="term" value="F:ATP binding"/>
    <property type="evidence" value="ECO:0007669"/>
    <property type="project" value="UniProtKB-UniRule"/>
</dbReference>
<dbReference type="InParanoid" id="A0A067RHP3"/>
<dbReference type="GO" id="GO:0007018">
    <property type="term" value="P:microtubule-based movement"/>
    <property type="evidence" value="ECO:0007669"/>
    <property type="project" value="InterPro"/>
</dbReference>
<feature type="domain" description="Kinesin motor" evidence="12">
    <location>
        <begin position="50"/>
        <end position="417"/>
    </location>
</feature>
<dbReference type="PROSITE" id="PS50067">
    <property type="entry name" value="KINESIN_MOTOR_2"/>
    <property type="match status" value="1"/>
</dbReference>
<dbReference type="GO" id="GO:0005876">
    <property type="term" value="C:spindle microtubule"/>
    <property type="evidence" value="ECO:0007669"/>
    <property type="project" value="TreeGrafter"/>
</dbReference>
<comment type="similarity">
    <text evidence="10 11">Belongs to the TRAFAC class myosin-kinesin ATPase superfamily. Kinesin family.</text>
</comment>
<dbReference type="FunCoup" id="A0A067RHP3">
    <property type="interactions" value="19"/>
</dbReference>
<dbReference type="InterPro" id="IPR047149">
    <property type="entry name" value="KIF11-like"/>
</dbReference>
<sequence>MEDTSSNVSYLNPRDPSIYLGKRLFEVKRTNLLSLFGDEVEEHTVSKNAKVKVYLRIKPTKNDTAPILAPPQDRSFEVKGSHTLLVRSLKDPMVHEFKFTKIFMGNTSQEKVYTECVHDLVKDFVNGQNCLLFAYGTSSAGKTYTVQGTSQEPGIIPRAINVLFNSIRGKESHSCRFKPDMVSRVVELDDKSVSQEISYKQQIMAWSQDKYNVFNSQISETSVDRRSDFTSTAIDRQCPDFVSNIFRDMQTQLSESSLVAIESEEVVFSIWVSFAEVYNENVYDLLEPMELKKQKRQNLVLGEDKKGQVYIKGLRHICVNSGDEAYQVMLYGQHNLKFAPTGLNSVSSRSHCIFTLKLLQHVRSEHPKFVRVSMFSFCDLAGSERAKHTQNVGERLRESQNINTSLLVLGRCLMTIR</sequence>
<evidence type="ECO:0000256" key="6">
    <source>
        <dbReference type="ARBA" id="ARBA00022840"/>
    </source>
</evidence>
<dbReference type="Gene3D" id="3.40.850.10">
    <property type="entry name" value="Kinesin motor domain"/>
    <property type="match status" value="2"/>
</dbReference>
<dbReference type="InterPro" id="IPR001752">
    <property type="entry name" value="Kinesin_motor_dom"/>
</dbReference>
<dbReference type="InterPro" id="IPR019821">
    <property type="entry name" value="Kinesin_motor_CS"/>
</dbReference>
<keyword evidence="2" id="KW-0963">Cytoplasm</keyword>
<organism evidence="13 14">
    <name type="scientific">Zootermopsis nevadensis</name>
    <name type="common">Dampwood termite</name>
    <dbReference type="NCBI Taxonomy" id="136037"/>
    <lineage>
        <taxon>Eukaryota</taxon>
        <taxon>Metazoa</taxon>
        <taxon>Ecdysozoa</taxon>
        <taxon>Arthropoda</taxon>
        <taxon>Hexapoda</taxon>
        <taxon>Insecta</taxon>
        <taxon>Pterygota</taxon>
        <taxon>Neoptera</taxon>
        <taxon>Polyneoptera</taxon>
        <taxon>Dictyoptera</taxon>
        <taxon>Blattodea</taxon>
        <taxon>Blattoidea</taxon>
        <taxon>Termitoidae</taxon>
        <taxon>Termopsidae</taxon>
        <taxon>Zootermopsis</taxon>
    </lineage>
</organism>
<dbReference type="GO" id="GO:0008574">
    <property type="term" value="F:plus-end-directed microtubule motor activity"/>
    <property type="evidence" value="ECO:0007669"/>
    <property type="project" value="TreeGrafter"/>
</dbReference>
<evidence type="ECO:0000256" key="7">
    <source>
        <dbReference type="ARBA" id="ARBA00023054"/>
    </source>
</evidence>
<dbReference type="eggNOG" id="KOG0247">
    <property type="taxonomic scope" value="Eukaryota"/>
</dbReference>
<keyword evidence="3" id="KW-0597">Phosphoprotein</keyword>
<dbReference type="SMART" id="SM00129">
    <property type="entry name" value="KISc"/>
    <property type="match status" value="1"/>
</dbReference>
<feature type="binding site" evidence="10">
    <location>
        <begin position="136"/>
        <end position="143"/>
    </location>
    <ligand>
        <name>ATP</name>
        <dbReference type="ChEBI" id="CHEBI:30616"/>
    </ligand>
</feature>
<dbReference type="PRINTS" id="PR00380">
    <property type="entry name" value="KINESINHEAVY"/>
</dbReference>
<dbReference type="STRING" id="136037.A0A067RHP3"/>
<dbReference type="AlphaFoldDB" id="A0A067RHP3"/>
<dbReference type="GO" id="GO:0051231">
    <property type="term" value="P:spindle elongation"/>
    <property type="evidence" value="ECO:0007669"/>
    <property type="project" value="TreeGrafter"/>
</dbReference>
<reference evidence="13 14" key="1">
    <citation type="journal article" date="2014" name="Nat. Commun.">
        <title>Molecular traces of alternative social organization in a termite genome.</title>
        <authorList>
            <person name="Terrapon N."/>
            <person name="Li C."/>
            <person name="Robertson H.M."/>
            <person name="Ji L."/>
            <person name="Meng X."/>
            <person name="Booth W."/>
            <person name="Chen Z."/>
            <person name="Childers C.P."/>
            <person name="Glastad K.M."/>
            <person name="Gokhale K."/>
            <person name="Gowin J."/>
            <person name="Gronenberg W."/>
            <person name="Hermansen R.A."/>
            <person name="Hu H."/>
            <person name="Hunt B.G."/>
            <person name="Huylmans A.K."/>
            <person name="Khalil S.M."/>
            <person name="Mitchell R.D."/>
            <person name="Munoz-Torres M.C."/>
            <person name="Mustard J.A."/>
            <person name="Pan H."/>
            <person name="Reese J.T."/>
            <person name="Scharf M.E."/>
            <person name="Sun F."/>
            <person name="Vogel H."/>
            <person name="Xiao J."/>
            <person name="Yang W."/>
            <person name="Yang Z."/>
            <person name="Yang Z."/>
            <person name="Zhou J."/>
            <person name="Zhu J."/>
            <person name="Brent C.S."/>
            <person name="Elsik C.G."/>
            <person name="Goodisman M.A."/>
            <person name="Liberles D.A."/>
            <person name="Roe R.M."/>
            <person name="Vargo E.L."/>
            <person name="Vilcinskas A."/>
            <person name="Wang J."/>
            <person name="Bornberg-Bauer E."/>
            <person name="Korb J."/>
            <person name="Zhang G."/>
            <person name="Liebig J."/>
        </authorList>
    </citation>
    <scope>NUCLEOTIDE SEQUENCE [LARGE SCALE GENOMIC DNA]</scope>
    <source>
        <tissue evidence="13">Whole organism</tissue>
    </source>
</reference>
<keyword evidence="14" id="KW-1185">Reference proteome</keyword>